<evidence type="ECO:0000313" key="3">
    <source>
        <dbReference type="Proteomes" id="UP001054252"/>
    </source>
</evidence>
<comment type="caution">
    <text evidence="2">The sequence shown here is derived from an EMBL/GenBank/DDBJ whole genome shotgun (WGS) entry which is preliminary data.</text>
</comment>
<name>A0AAV5MCD9_9ROSI</name>
<dbReference type="Proteomes" id="UP001054252">
    <property type="component" value="Unassembled WGS sequence"/>
</dbReference>
<dbReference type="EMBL" id="BPVZ01000205">
    <property type="protein sequence ID" value="GKV46252.1"/>
    <property type="molecule type" value="Genomic_DNA"/>
</dbReference>
<dbReference type="AlphaFoldDB" id="A0AAV5MCD9"/>
<keyword evidence="3" id="KW-1185">Reference proteome</keyword>
<evidence type="ECO:0000256" key="1">
    <source>
        <dbReference type="SAM" id="Coils"/>
    </source>
</evidence>
<accession>A0AAV5MCD9</accession>
<evidence type="ECO:0000313" key="2">
    <source>
        <dbReference type="EMBL" id="GKV46252.1"/>
    </source>
</evidence>
<proteinExistence type="predicted"/>
<reference evidence="2 3" key="1">
    <citation type="journal article" date="2021" name="Commun. Biol.">
        <title>The genome of Shorea leprosula (Dipterocarpaceae) highlights the ecological relevance of drought in aseasonal tropical rainforests.</title>
        <authorList>
            <person name="Ng K.K.S."/>
            <person name="Kobayashi M.J."/>
            <person name="Fawcett J.A."/>
            <person name="Hatakeyama M."/>
            <person name="Paape T."/>
            <person name="Ng C.H."/>
            <person name="Ang C.C."/>
            <person name="Tnah L.H."/>
            <person name="Lee C.T."/>
            <person name="Nishiyama T."/>
            <person name="Sese J."/>
            <person name="O'Brien M.J."/>
            <person name="Copetti D."/>
            <person name="Mohd Noor M.I."/>
            <person name="Ong R.C."/>
            <person name="Putra M."/>
            <person name="Sireger I.Z."/>
            <person name="Indrioko S."/>
            <person name="Kosugi Y."/>
            <person name="Izuno A."/>
            <person name="Isagi Y."/>
            <person name="Lee S.L."/>
            <person name="Shimizu K.K."/>
        </authorList>
    </citation>
    <scope>NUCLEOTIDE SEQUENCE [LARGE SCALE GENOMIC DNA]</scope>
    <source>
        <strain evidence="2">214</strain>
    </source>
</reference>
<protein>
    <submittedName>
        <fullName evidence="2">Uncharacterized protein</fullName>
    </submittedName>
</protein>
<sequence>MDSHTSKAQASSPKTLLEFSTRTQRLNEETISYLHQLTKDNEHLRKANEQLEEQLQDMTINRNLYKIAMEDMCYQLQIEKQKNQALLEEDSDLREIIIDIAALVSQFEGRMAETHHHIAQRTHPIERGFFQPVFDFIFDISNMLRGLY</sequence>
<organism evidence="2 3">
    <name type="scientific">Rubroshorea leprosula</name>
    <dbReference type="NCBI Taxonomy" id="152421"/>
    <lineage>
        <taxon>Eukaryota</taxon>
        <taxon>Viridiplantae</taxon>
        <taxon>Streptophyta</taxon>
        <taxon>Embryophyta</taxon>
        <taxon>Tracheophyta</taxon>
        <taxon>Spermatophyta</taxon>
        <taxon>Magnoliopsida</taxon>
        <taxon>eudicotyledons</taxon>
        <taxon>Gunneridae</taxon>
        <taxon>Pentapetalae</taxon>
        <taxon>rosids</taxon>
        <taxon>malvids</taxon>
        <taxon>Malvales</taxon>
        <taxon>Dipterocarpaceae</taxon>
        <taxon>Rubroshorea</taxon>
    </lineage>
</organism>
<keyword evidence="1" id="KW-0175">Coiled coil</keyword>
<feature type="coiled-coil region" evidence="1">
    <location>
        <begin position="34"/>
        <end position="68"/>
    </location>
</feature>
<gene>
    <name evidence="2" type="ORF">SLEP1_g53251</name>
</gene>